<name>A0A7V9YZ25_9BACL</name>
<keyword evidence="3" id="KW-1185">Reference proteome</keyword>
<comment type="similarity">
    <text evidence="1">Belongs to the bactofilin family.</text>
</comment>
<dbReference type="InterPro" id="IPR007607">
    <property type="entry name" value="BacA/B"/>
</dbReference>
<proteinExistence type="inferred from homology"/>
<dbReference type="EMBL" id="JACDUU010000002">
    <property type="protein sequence ID" value="MBA2870928.1"/>
    <property type="molecule type" value="Genomic_DNA"/>
</dbReference>
<gene>
    <name evidence="2" type="ORF">HNQ85_001198</name>
</gene>
<protein>
    <submittedName>
        <fullName evidence="2">Cytoskeletal protein CcmA (Bactofilin family)</fullName>
    </submittedName>
</protein>
<dbReference type="Pfam" id="PF04519">
    <property type="entry name" value="Bactofilin"/>
    <property type="match status" value="1"/>
</dbReference>
<sequence>MKKGRARHLVMNGSGISSGGNFDKVRIRGDGTVNGELHCLELKVFGSADLNGKVSTSSFEIFGQGYIGEDIVTEKMKIFGEADIRGNVSVKQFKLIGSTEIHGKLVGGDIRVNGETTVEGDCEADLFRLKGVVHIGGMLNAEKVEIHLHFGDSRISEIGGESIQVRRGKFGVFKLLNLFQNHAAELLVDNIEGDEVYLEYTRAKVVRGNRVTIGPGCDIELVEYKNEFVQNEKAKVAESRKL</sequence>
<evidence type="ECO:0000313" key="2">
    <source>
        <dbReference type="EMBL" id="MBA2870928.1"/>
    </source>
</evidence>
<reference evidence="2 3" key="1">
    <citation type="submission" date="2020-07" db="EMBL/GenBank/DDBJ databases">
        <title>Genomic Encyclopedia of Type Strains, Phase IV (KMG-IV): sequencing the most valuable type-strain genomes for metagenomic binning, comparative biology and taxonomic classification.</title>
        <authorList>
            <person name="Goeker M."/>
        </authorList>
    </citation>
    <scope>NUCLEOTIDE SEQUENCE [LARGE SCALE GENOMIC DNA]</scope>
    <source>
        <strain evidence="2 3">DSM 25220</strain>
    </source>
</reference>
<dbReference type="PANTHER" id="PTHR35024:SF4">
    <property type="entry name" value="POLYMER-FORMING CYTOSKELETAL PROTEIN"/>
    <property type="match status" value="1"/>
</dbReference>
<dbReference type="RefSeq" id="WP_181536817.1">
    <property type="nucleotide sequence ID" value="NZ_JACDUU010000002.1"/>
</dbReference>
<evidence type="ECO:0000256" key="1">
    <source>
        <dbReference type="ARBA" id="ARBA00044755"/>
    </source>
</evidence>
<dbReference type="Proteomes" id="UP000580891">
    <property type="component" value="Unassembled WGS sequence"/>
</dbReference>
<organism evidence="2 3">
    <name type="scientific">[Anoxybacillus] calidus</name>
    <dbReference type="NCBI Taxonomy" id="575178"/>
    <lineage>
        <taxon>Bacteria</taxon>
        <taxon>Bacillati</taxon>
        <taxon>Bacillota</taxon>
        <taxon>Bacilli</taxon>
        <taxon>Bacillales</taxon>
        <taxon>Anoxybacillaceae</taxon>
        <taxon>Paranoxybacillus</taxon>
    </lineage>
</organism>
<evidence type="ECO:0000313" key="3">
    <source>
        <dbReference type="Proteomes" id="UP000580891"/>
    </source>
</evidence>
<comment type="caution">
    <text evidence="2">The sequence shown here is derived from an EMBL/GenBank/DDBJ whole genome shotgun (WGS) entry which is preliminary data.</text>
</comment>
<dbReference type="AlphaFoldDB" id="A0A7V9YZ25"/>
<accession>A0A7V9YZ25</accession>
<dbReference type="PANTHER" id="PTHR35024">
    <property type="entry name" value="HYPOTHETICAL CYTOSOLIC PROTEIN"/>
    <property type="match status" value="1"/>
</dbReference>